<comment type="similarity">
    <text evidence="1 4">Belongs to the bacterial histone-like protein family.</text>
</comment>
<proteinExistence type="inferred from homology"/>
<organism evidence="5 6">
    <name type="scientific">Muribaculum gordoncarteri</name>
    <dbReference type="NCBI Taxonomy" id="2530390"/>
    <lineage>
        <taxon>Bacteria</taxon>
        <taxon>Pseudomonadati</taxon>
        <taxon>Bacteroidota</taxon>
        <taxon>Bacteroidia</taxon>
        <taxon>Bacteroidales</taxon>
        <taxon>Muribaculaceae</taxon>
        <taxon>Muribaculum</taxon>
    </lineage>
</organism>
<evidence type="ECO:0000256" key="3">
    <source>
        <dbReference type="ARBA" id="ARBA00023125"/>
    </source>
</evidence>
<evidence type="ECO:0008006" key="7">
    <source>
        <dbReference type="Google" id="ProtNLM"/>
    </source>
</evidence>
<dbReference type="SUPFAM" id="SSF47729">
    <property type="entry name" value="IHF-like DNA-binding proteins"/>
    <property type="match status" value="1"/>
</dbReference>
<evidence type="ECO:0000313" key="5">
    <source>
        <dbReference type="EMBL" id="QCD34969.1"/>
    </source>
</evidence>
<evidence type="ECO:0000256" key="1">
    <source>
        <dbReference type="ARBA" id="ARBA00010529"/>
    </source>
</evidence>
<dbReference type="PANTHER" id="PTHR33175:SF3">
    <property type="entry name" value="DNA-BINDING PROTEIN HU-BETA"/>
    <property type="match status" value="1"/>
</dbReference>
<dbReference type="EMBL" id="CP039393">
    <property type="protein sequence ID" value="QCD34969.1"/>
    <property type="molecule type" value="Genomic_DNA"/>
</dbReference>
<dbReference type="Proteomes" id="UP000297031">
    <property type="component" value="Chromosome"/>
</dbReference>
<dbReference type="KEGG" id="mgod:E7746_03265"/>
<dbReference type="GO" id="GO:0030527">
    <property type="term" value="F:structural constituent of chromatin"/>
    <property type="evidence" value="ECO:0007669"/>
    <property type="project" value="InterPro"/>
</dbReference>
<dbReference type="InterPro" id="IPR000119">
    <property type="entry name" value="Hist_DNA-bd"/>
</dbReference>
<dbReference type="GO" id="GO:0003677">
    <property type="term" value="F:DNA binding"/>
    <property type="evidence" value="ECO:0007669"/>
    <property type="project" value="UniProtKB-KW"/>
</dbReference>
<sequence length="92" mass="10131">MDNNAVVNELSKSMGRDAKDIAALLDGITAIMREKLSAMDSIAIPGFGTFEPIKEDERIQNDLSTGKRLLLPPEITVQFKSSALLRRKISDL</sequence>
<dbReference type="GO" id="GO:0005829">
    <property type="term" value="C:cytosol"/>
    <property type="evidence" value="ECO:0007669"/>
    <property type="project" value="TreeGrafter"/>
</dbReference>
<dbReference type="RefSeq" id="WP_136409820.1">
    <property type="nucleotide sequence ID" value="NZ_CP039393.1"/>
</dbReference>
<dbReference type="Gene3D" id="4.10.520.10">
    <property type="entry name" value="IHF-like DNA-binding proteins"/>
    <property type="match status" value="1"/>
</dbReference>
<dbReference type="SMART" id="SM00411">
    <property type="entry name" value="BHL"/>
    <property type="match status" value="1"/>
</dbReference>
<accession>A0A4P7VPL0</accession>
<evidence type="ECO:0000313" key="6">
    <source>
        <dbReference type="Proteomes" id="UP000297031"/>
    </source>
</evidence>
<keyword evidence="3" id="KW-0238">DNA-binding</keyword>
<name>A0A4P7VPL0_9BACT</name>
<gene>
    <name evidence="5" type="ORF">E7746_03265</name>
</gene>
<reference evidence="5 6" key="1">
    <citation type="submission" date="2019-02" db="EMBL/GenBank/DDBJ databases">
        <title>Isolation and identification of novel species under the genus Muribaculum.</title>
        <authorList>
            <person name="Miyake S."/>
            <person name="Ding Y."/>
            <person name="Low A."/>
            <person name="Soh M."/>
            <person name="Seedorf H."/>
        </authorList>
    </citation>
    <scope>NUCLEOTIDE SEQUENCE [LARGE SCALE GENOMIC DNA]</scope>
    <source>
        <strain evidence="5 6">TLL-A4</strain>
    </source>
</reference>
<keyword evidence="6" id="KW-1185">Reference proteome</keyword>
<dbReference type="InterPro" id="IPR010992">
    <property type="entry name" value="IHF-like_DNA-bd_dom_sf"/>
</dbReference>
<dbReference type="GO" id="GO:0030261">
    <property type="term" value="P:chromosome condensation"/>
    <property type="evidence" value="ECO:0007669"/>
    <property type="project" value="UniProtKB-KW"/>
</dbReference>
<protein>
    <recommendedName>
        <fullName evidence="7">HU family DNA-binding protein</fullName>
    </recommendedName>
</protein>
<dbReference type="Pfam" id="PF00216">
    <property type="entry name" value="Bac_DNA_binding"/>
    <property type="match status" value="1"/>
</dbReference>
<dbReference type="OrthoDB" id="1095660at2"/>
<evidence type="ECO:0000256" key="2">
    <source>
        <dbReference type="ARBA" id="ARBA00023067"/>
    </source>
</evidence>
<keyword evidence="2" id="KW-0226">DNA condensation</keyword>
<dbReference type="AlphaFoldDB" id="A0A4P7VPL0"/>
<dbReference type="PANTHER" id="PTHR33175">
    <property type="entry name" value="DNA-BINDING PROTEIN HU"/>
    <property type="match status" value="1"/>
</dbReference>
<evidence type="ECO:0000256" key="4">
    <source>
        <dbReference type="RuleBase" id="RU003939"/>
    </source>
</evidence>